<organism evidence="2 3">
    <name type="scientific">Solanum verrucosum</name>
    <dbReference type="NCBI Taxonomy" id="315347"/>
    <lineage>
        <taxon>Eukaryota</taxon>
        <taxon>Viridiplantae</taxon>
        <taxon>Streptophyta</taxon>
        <taxon>Embryophyta</taxon>
        <taxon>Tracheophyta</taxon>
        <taxon>Spermatophyta</taxon>
        <taxon>Magnoliopsida</taxon>
        <taxon>eudicotyledons</taxon>
        <taxon>Gunneridae</taxon>
        <taxon>Pentapetalae</taxon>
        <taxon>asterids</taxon>
        <taxon>lamiids</taxon>
        <taxon>Solanales</taxon>
        <taxon>Solanaceae</taxon>
        <taxon>Solanoideae</taxon>
        <taxon>Solaneae</taxon>
        <taxon>Solanum</taxon>
    </lineage>
</organism>
<feature type="non-terminal residue" evidence="2">
    <location>
        <position position="1"/>
    </location>
</feature>
<dbReference type="AlphaFoldDB" id="A0AAF0RAG0"/>
<feature type="chain" id="PRO_5042152141" evidence="1">
    <location>
        <begin position="23"/>
        <end position="92"/>
    </location>
</feature>
<dbReference type="EMBL" id="CP133617">
    <property type="protein sequence ID" value="WMV35670.1"/>
    <property type="molecule type" value="Genomic_DNA"/>
</dbReference>
<protein>
    <submittedName>
        <fullName evidence="2">Uncharacterized protein</fullName>
    </submittedName>
</protein>
<dbReference type="Proteomes" id="UP001234989">
    <property type="component" value="Chromosome 6"/>
</dbReference>
<keyword evidence="3" id="KW-1185">Reference proteome</keyword>
<proteinExistence type="predicted"/>
<feature type="signal peptide" evidence="1">
    <location>
        <begin position="1"/>
        <end position="22"/>
    </location>
</feature>
<evidence type="ECO:0000313" key="2">
    <source>
        <dbReference type="EMBL" id="WMV35670.1"/>
    </source>
</evidence>
<gene>
    <name evidence="2" type="ORF">MTR67_029055</name>
</gene>
<reference evidence="2" key="1">
    <citation type="submission" date="2023-08" db="EMBL/GenBank/DDBJ databases">
        <title>A de novo genome assembly of Solanum verrucosum Schlechtendal, a Mexican diploid species geographically isolated from the other diploid A-genome species in potato relatives.</title>
        <authorList>
            <person name="Hosaka K."/>
        </authorList>
    </citation>
    <scope>NUCLEOTIDE SEQUENCE</scope>
    <source>
        <tissue evidence="2">Young leaves</tissue>
    </source>
</reference>
<evidence type="ECO:0000313" key="3">
    <source>
        <dbReference type="Proteomes" id="UP001234989"/>
    </source>
</evidence>
<accession>A0AAF0RAG0</accession>
<sequence>GLKAFLLIVLAIFLVITSKVAARELVQRSLTSLEKGAASEVNEAKSLLIPVIFGGGGNILSPFLGGSISCKEDYSHKQEDFPESKDSFDLNN</sequence>
<evidence type="ECO:0000256" key="1">
    <source>
        <dbReference type="SAM" id="SignalP"/>
    </source>
</evidence>
<keyword evidence="1" id="KW-0732">Signal</keyword>
<name>A0AAF0RAG0_SOLVR</name>